<organism evidence="1">
    <name type="scientific">marine sediment metagenome</name>
    <dbReference type="NCBI Taxonomy" id="412755"/>
    <lineage>
        <taxon>unclassified sequences</taxon>
        <taxon>metagenomes</taxon>
        <taxon>ecological metagenomes</taxon>
    </lineage>
</organism>
<evidence type="ECO:0000313" key="1">
    <source>
        <dbReference type="EMBL" id="KKN62189.1"/>
    </source>
</evidence>
<proteinExistence type="predicted"/>
<accession>A0A0F9S529</accession>
<dbReference type="AlphaFoldDB" id="A0A0F9S529"/>
<dbReference type="EMBL" id="LAZR01000633">
    <property type="protein sequence ID" value="KKN62189.1"/>
    <property type="molecule type" value="Genomic_DNA"/>
</dbReference>
<protein>
    <submittedName>
        <fullName evidence="1">Uncharacterized protein</fullName>
    </submittedName>
</protein>
<sequence length="71" mass="8405">MTKAELLADNKELRELNAHYRQVFVLVECFLEDVLDARENFDKVECSATKVRDAELRRAELKRERTPHRTS</sequence>
<gene>
    <name evidence="1" type="ORF">LCGC14_0514680</name>
</gene>
<name>A0A0F9S529_9ZZZZ</name>
<reference evidence="1" key="1">
    <citation type="journal article" date="2015" name="Nature">
        <title>Complex archaea that bridge the gap between prokaryotes and eukaryotes.</title>
        <authorList>
            <person name="Spang A."/>
            <person name="Saw J.H."/>
            <person name="Jorgensen S.L."/>
            <person name="Zaremba-Niedzwiedzka K."/>
            <person name="Martijn J."/>
            <person name="Lind A.E."/>
            <person name="van Eijk R."/>
            <person name="Schleper C."/>
            <person name="Guy L."/>
            <person name="Ettema T.J."/>
        </authorList>
    </citation>
    <scope>NUCLEOTIDE SEQUENCE</scope>
</reference>
<comment type="caution">
    <text evidence="1">The sequence shown here is derived from an EMBL/GenBank/DDBJ whole genome shotgun (WGS) entry which is preliminary data.</text>
</comment>